<comment type="caution">
    <text evidence="8">The sequence shown here is derived from an EMBL/GenBank/DDBJ whole genome shotgun (WGS) entry which is preliminary data.</text>
</comment>
<evidence type="ECO:0000256" key="6">
    <source>
        <dbReference type="RuleBase" id="RU363076"/>
    </source>
</evidence>
<evidence type="ECO:0000313" key="8">
    <source>
        <dbReference type="EMBL" id="MBD8505567.1"/>
    </source>
</evidence>
<feature type="transmembrane region" description="Helical" evidence="6">
    <location>
        <begin position="214"/>
        <end position="236"/>
    </location>
</feature>
<evidence type="ECO:0000256" key="2">
    <source>
        <dbReference type="ARBA" id="ARBA00007165"/>
    </source>
</evidence>
<dbReference type="RefSeq" id="WP_192038063.1">
    <property type="nucleotide sequence ID" value="NZ_JACYWE010000002.1"/>
</dbReference>
<organism evidence="8 9">
    <name type="scientific">Lolliginicoccus lacisalsi</name>
    <dbReference type="NCBI Taxonomy" id="2742202"/>
    <lineage>
        <taxon>Bacteria</taxon>
        <taxon>Bacillati</taxon>
        <taxon>Actinomycetota</taxon>
        <taxon>Actinomycetes</taxon>
        <taxon>Mycobacteriales</taxon>
        <taxon>Hoyosellaceae</taxon>
        <taxon>Lolliginicoccus</taxon>
    </lineage>
</organism>
<accession>A0A927PLN7</accession>
<feature type="region of interest" description="Disordered" evidence="7">
    <location>
        <begin position="244"/>
        <end position="275"/>
    </location>
</feature>
<evidence type="ECO:0000256" key="7">
    <source>
        <dbReference type="SAM" id="MobiDB-lite"/>
    </source>
</evidence>
<keyword evidence="3 6" id="KW-0812">Transmembrane</keyword>
<feature type="compositionally biased region" description="Basic and acidic residues" evidence="7">
    <location>
        <begin position="262"/>
        <end position="275"/>
    </location>
</feature>
<comment type="similarity">
    <text evidence="2 6">Belongs to the SURF1 family.</text>
</comment>
<keyword evidence="4 6" id="KW-1133">Transmembrane helix</keyword>
<dbReference type="InterPro" id="IPR045214">
    <property type="entry name" value="Surf1/Surf4"/>
</dbReference>
<dbReference type="Pfam" id="PF02104">
    <property type="entry name" value="SURF1"/>
    <property type="match status" value="1"/>
</dbReference>
<evidence type="ECO:0000256" key="4">
    <source>
        <dbReference type="ARBA" id="ARBA00022989"/>
    </source>
</evidence>
<dbReference type="GO" id="GO:0005886">
    <property type="term" value="C:plasma membrane"/>
    <property type="evidence" value="ECO:0007669"/>
    <property type="project" value="UniProtKB-SubCell"/>
</dbReference>
<dbReference type="PROSITE" id="PS50895">
    <property type="entry name" value="SURF1"/>
    <property type="match status" value="1"/>
</dbReference>
<evidence type="ECO:0000256" key="3">
    <source>
        <dbReference type="ARBA" id="ARBA00022692"/>
    </source>
</evidence>
<evidence type="ECO:0000256" key="5">
    <source>
        <dbReference type="ARBA" id="ARBA00023136"/>
    </source>
</evidence>
<dbReference type="Proteomes" id="UP000642993">
    <property type="component" value="Unassembled WGS sequence"/>
</dbReference>
<gene>
    <name evidence="8" type="ORF">HT102_03570</name>
</gene>
<comment type="subcellular location">
    <subcellularLocation>
        <location evidence="6">Cell membrane</location>
        <topology evidence="6">Multi-pass membrane protein</topology>
    </subcellularLocation>
    <subcellularLocation>
        <location evidence="1">Membrane</location>
    </subcellularLocation>
</comment>
<dbReference type="InterPro" id="IPR002994">
    <property type="entry name" value="Surf1/Shy1"/>
</dbReference>
<sequence length="275" mass="29914">MRRLGFLVRPGWVVLIIIVGVFAYLAFTVLAPWQLGKNAETEQRNSLIEQSLDAEPVPVDELMSGQDALAADDEWRRVLLNGSYLPADEVVARLRSVDATPGFEVLTPFQLDSGPVVLVNRGFVPTDVGTEVPSFAAPPEGQVRLEGRVRMPEGSTGRDVIDGDDGVMQVYSINTEEISAATGTDLPAVYVQLAADQPGGLGVIGLPQLDAGPFLSYGLQWIAFGIMAPLGLLYFVRAELRERRGRGTRKHEEATEPAAPSRPRDALADRYGHHR</sequence>
<evidence type="ECO:0000256" key="1">
    <source>
        <dbReference type="ARBA" id="ARBA00004370"/>
    </source>
</evidence>
<protein>
    <recommendedName>
        <fullName evidence="6">SURF1-like protein</fullName>
    </recommendedName>
</protein>
<keyword evidence="6" id="KW-1003">Cell membrane</keyword>
<proteinExistence type="inferred from homology"/>
<dbReference type="EMBL" id="JACYWE010000002">
    <property type="protein sequence ID" value="MBD8505567.1"/>
    <property type="molecule type" value="Genomic_DNA"/>
</dbReference>
<evidence type="ECO:0000313" key="9">
    <source>
        <dbReference type="Proteomes" id="UP000642993"/>
    </source>
</evidence>
<dbReference type="CDD" id="cd06662">
    <property type="entry name" value="SURF1"/>
    <property type="match status" value="1"/>
</dbReference>
<reference evidence="8" key="1">
    <citation type="submission" date="2020-09" db="EMBL/GenBank/DDBJ databases">
        <title>Hoyosella lacisalsi sp. nov., a halotolerant actinobacterium isolated from soil of Lake Gudzhirganskoe.</title>
        <authorList>
            <person name="Yang Q."/>
            <person name="Guo P.Y."/>
            <person name="Liu S.W."/>
            <person name="Li F.N."/>
            <person name="Sun C.H."/>
        </authorList>
    </citation>
    <scope>NUCLEOTIDE SEQUENCE</scope>
    <source>
        <strain evidence="8">G463</strain>
    </source>
</reference>
<keyword evidence="5 6" id="KW-0472">Membrane</keyword>
<dbReference type="PANTHER" id="PTHR23427">
    <property type="entry name" value="SURFEIT LOCUS PROTEIN"/>
    <property type="match status" value="1"/>
</dbReference>
<name>A0A927PLN7_9ACTN</name>
<dbReference type="AlphaFoldDB" id="A0A927PLN7"/>
<dbReference type="PANTHER" id="PTHR23427:SF2">
    <property type="entry name" value="SURFEIT LOCUS PROTEIN 1"/>
    <property type="match status" value="1"/>
</dbReference>
<keyword evidence="9" id="KW-1185">Reference proteome</keyword>
<feature type="transmembrane region" description="Helical" evidence="6">
    <location>
        <begin position="12"/>
        <end position="35"/>
    </location>
</feature>